<dbReference type="InterPro" id="IPR004181">
    <property type="entry name" value="Znf_MIZ"/>
</dbReference>
<dbReference type="InterPro" id="IPR001841">
    <property type="entry name" value="Znf_RING"/>
</dbReference>
<keyword evidence="1" id="KW-0479">Metal-binding</keyword>
<dbReference type="Pfam" id="PF11789">
    <property type="entry name" value="zf-Nse"/>
    <property type="match status" value="1"/>
</dbReference>
<evidence type="ECO:0000259" key="5">
    <source>
        <dbReference type="PROSITE" id="PS50089"/>
    </source>
</evidence>
<gene>
    <name evidence="6" type="ORF">ZHD862_LOCUS32606</name>
</gene>
<dbReference type="AlphaFoldDB" id="A0A815KG87"/>
<evidence type="ECO:0000256" key="3">
    <source>
        <dbReference type="ARBA" id="ARBA00022833"/>
    </source>
</evidence>
<keyword evidence="3" id="KW-0862">Zinc</keyword>
<dbReference type="InterPro" id="IPR013083">
    <property type="entry name" value="Znf_RING/FYVE/PHD"/>
</dbReference>
<accession>A0A815KG87</accession>
<protein>
    <recommendedName>
        <fullName evidence="5">RING-type domain-containing protein</fullName>
    </recommendedName>
</protein>
<dbReference type="EMBL" id="CAJNOT010003574">
    <property type="protein sequence ID" value="CAF1390697.1"/>
    <property type="molecule type" value="Genomic_DNA"/>
</dbReference>
<dbReference type="GO" id="GO:0016567">
    <property type="term" value="P:protein ubiquitination"/>
    <property type="evidence" value="ECO:0007669"/>
    <property type="project" value="InterPro"/>
</dbReference>
<comment type="caution">
    <text evidence="6">The sequence shown here is derived from an EMBL/GenBank/DDBJ whole genome shotgun (WGS) entry which is preliminary data.</text>
</comment>
<evidence type="ECO:0000256" key="1">
    <source>
        <dbReference type="ARBA" id="ARBA00022723"/>
    </source>
</evidence>
<organism evidence="6 7">
    <name type="scientific">Rotaria sordida</name>
    <dbReference type="NCBI Taxonomy" id="392033"/>
    <lineage>
        <taxon>Eukaryota</taxon>
        <taxon>Metazoa</taxon>
        <taxon>Spiralia</taxon>
        <taxon>Gnathifera</taxon>
        <taxon>Rotifera</taxon>
        <taxon>Eurotatoria</taxon>
        <taxon>Bdelloidea</taxon>
        <taxon>Philodinida</taxon>
        <taxon>Philodinidae</taxon>
        <taxon>Rotaria</taxon>
    </lineage>
</organism>
<proteinExistence type="predicted"/>
<evidence type="ECO:0000256" key="4">
    <source>
        <dbReference type="PROSITE-ProRule" id="PRU00175"/>
    </source>
</evidence>
<sequence length="1022" mass="115249">MSRRAKQILAAEARKAADGDSFVPVLLLSELDVSKCTQIQFLEILTNLDELCASRSVDQRAIYVEQIYNRMLQLLSQKIEIPLNRIMAIVKQLIVYHPVMAILTLDDLKKIGVEMEKRSVIIHFDMSGSMDVRGFNPLVQTVINLCRKLQNQGIQVHISLFGGGQQERIHTAIGGQLLTLDQFANGNYRPNGGTAFCPSFDRTKQFPTPYDAIIVSDGDFTDDISRLAFQEQCQTVFFVAPPWSPLGIEEKHAKTISSSVHPIVPYIGIASEKYPQLDTIIEGFLREHNFFARLSGYVTIGTYAIPSNLLAPTQMIQILNNCLAQGEIQLQILTKKILGLFRYLEETAKLNFERCIRGEEFRNLMSLVTPLIKSTQAHLETSNACQQLYGYLTKILNNFAHEQQKLIKSIANDPKAKTELTKFWDDAMSFSERALIIEENERKYGPSVAYLNVRVASLTCTSEILSEALQQLKTLYSPEDFDLLSIILDILSMSKIDDQPTSVPEDLCILIWRRPNGTIDLLSILRQLPYCLQQYQYSRQIPLDNGWTLQPLAAIRLAWIMEASGRTFPDFITQALPSLVVPNKFLTDLDQDENRSAFWMKILRELAPKIDLPSESLQSIHQILTVHTLKGFLLRLTDGSITYEKQVYENVLPFIDTDEPMAWCVFVNKDLDRVDARTGQVIEQSTFITDPIEIEGWYRTNLAKRGSVVRPRYLSLREYSNFPDGAIELYNTCTRKDVDILRDQLTELGGNSYSSDQINAHIYTIRDRLKTIPCVVWGSTDLITETIVMAKAACQGATVPTEKVTINITRAIVIDYLVSHCEDRFAAGALRGFGEYARIASQQASAGTTELDYAYECGQKATTETTSLQIVPFIHLDKPGVREYLEQQYKKLARQLRLILSPPQFQSLPALLQKAQQTVANDEILGMADLESLPTRTTTAKPVENSSRVVLNNDLFTCPITLDIMDNPATTTPCGHMFDMDAINGYLKTANICPICRTVVTGVTQNYAFKNVIEAWLAQQTE</sequence>
<dbReference type="Gene3D" id="3.30.40.10">
    <property type="entry name" value="Zinc/RING finger domain, C3HC4 (zinc finger)"/>
    <property type="match status" value="1"/>
</dbReference>
<dbReference type="InterPro" id="IPR003613">
    <property type="entry name" value="Ubox_domain"/>
</dbReference>
<evidence type="ECO:0000313" key="6">
    <source>
        <dbReference type="EMBL" id="CAF1390697.1"/>
    </source>
</evidence>
<evidence type="ECO:0000313" key="7">
    <source>
        <dbReference type="Proteomes" id="UP000663864"/>
    </source>
</evidence>
<dbReference type="Proteomes" id="UP000663864">
    <property type="component" value="Unassembled WGS sequence"/>
</dbReference>
<evidence type="ECO:0000256" key="2">
    <source>
        <dbReference type="ARBA" id="ARBA00022771"/>
    </source>
</evidence>
<dbReference type="SUPFAM" id="SSF57850">
    <property type="entry name" value="RING/U-box"/>
    <property type="match status" value="1"/>
</dbReference>
<dbReference type="InterPro" id="IPR036465">
    <property type="entry name" value="vWFA_dom_sf"/>
</dbReference>
<name>A0A815KG87_9BILA</name>
<dbReference type="SMART" id="SM00504">
    <property type="entry name" value="Ubox"/>
    <property type="match status" value="1"/>
</dbReference>
<keyword evidence="2 4" id="KW-0863">Zinc-finger</keyword>
<feature type="domain" description="RING-type" evidence="5">
    <location>
        <begin position="958"/>
        <end position="997"/>
    </location>
</feature>
<dbReference type="SUPFAM" id="SSF53300">
    <property type="entry name" value="vWA-like"/>
    <property type="match status" value="1"/>
</dbReference>
<reference evidence="6" key="1">
    <citation type="submission" date="2021-02" db="EMBL/GenBank/DDBJ databases">
        <authorList>
            <person name="Nowell W R."/>
        </authorList>
    </citation>
    <scope>NUCLEOTIDE SEQUENCE</scope>
</reference>
<dbReference type="GO" id="GO:0008270">
    <property type="term" value="F:zinc ion binding"/>
    <property type="evidence" value="ECO:0007669"/>
    <property type="project" value="UniProtKB-KW"/>
</dbReference>
<dbReference type="GO" id="GO:0004842">
    <property type="term" value="F:ubiquitin-protein transferase activity"/>
    <property type="evidence" value="ECO:0007669"/>
    <property type="project" value="InterPro"/>
</dbReference>
<dbReference type="PROSITE" id="PS50089">
    <property type="entry name" value="ZF_RING_2"/>
    <property type="match status" value="1"/>
</dbReference>